<comment type="caution">
    <text evidence="4">The sequence shown here is derived from an EMBL/GenBank/DDBJ whole genome shotgun (WGS) entry which is preliminary data.</text>
</comment>
<evidence type="ECO:0000259" key="3">
    <source>
        <dbReference type="PROSITE" id="PS51263"/>
    </source>
</evidence>
<dbReference type="GO" id="GO:0007015">
    <property type="term" value="P:actin filament organization"/>
    <property type="evidence" value="ECO:0007669"/>
    <property type="project" value="UniProtKB-ARBA"/>
</dbReference>
<dbReference type="SMART" id="SM00102">
    <property type="entry name" value="ADF"/>
    <property type="match status" value="1"/>
</dbReference>
<evidence type="ECO:0000313" key="5">
    <source>
        <dbReference type="Proteomes" id="UP001604277"/>
    </source>
</evidence>
<dbReference type="InterPro" id="IPR002108">
    <property type="entry name" value="ADF-H"/>
</dbReference>
<feature type="domain" description="ADF-H" evidence="3">
    <location>
        <begin position="4"/>
        <end position="120"/>
    </location>
</feature>
<keyword evidence="5" id="KW-1185">Reference proteome</keyword>
<dbReference type="EMBL" id="JBFOLJ010000019">
    <property type="protein sequence ID" value="KAL2463595.1"/>
    <property type="molecule type" value="Genomic_DNA"/>
</dbReference>
<gene>
    <name evidence="4" type="ORF">Fot_53251</name>
</gene>
<evidence type="ECO:0000256" key="2">
    <source>
        <dbReference type="ARBA" id="ARBA00023203"/>
    </source>
</evidence>
<keyword evidence="2" id="KW-0009">Actin-binding</keyword>
<dbReference type="InterPro" id="IPR029006">
    <property type="entry name" value="ADF-H/Gelsolin-like_dom_sf"/>
</dbReference>
<proteinExistence type="inferred from homology"/>
<dbReference type="AlphaFoldDB" id="A0ABD1PI51"/>
<organism evidence="4 5">
    <name type="scientific">Forsythia ovata</name>
    <dbReference type="NCBI Taxonomy" id="205694"/>
    <lineage>
        <taxon>Eukaryota</taxon>
        <taxon>Viridiplantae</taxon>
        <taxon>Streptophyta</taxon>
        <taxon>Embryophyta</taxon>
        <taxon>Tracheophyta</taxon>
        <taxon>Spermatophyta</taxon>
        <taxon>Magnoliopsida</taxon>
        <taxon>eudicotyledons</taxon>
        <taxon>Gunneridae</taxon>
        <taxon>Pentapetalae</taxon>
        <taxon>asterids</taxon>
        <taxon>lamiids</taxon>
        <taxon>Lamiales</taxon>
        <taxon>Oleaceae</taxon>
        <taxon>Forsythieae</taxon>
        <taxon>Forsythia</taxon>
    </lineage>
</organism>
<dbReference type="Pfam" id="PF00241">
    <property type="entry name" value="Cofilin_ADF"/>
    <property type="match status" value="1"/>
</dbReference>
<dbReference type="SUPFAM" id="SSF55753">
    <property type="entry name" value="Actin depolymerizing proteins"/>
    <property type="match status" value="1"/>
</dbReference>
<sequence>MHHLAWVYADHCKSTYLELQRKKVYRYVIFKIDEKKNEVVFEKTGGPAESYEDFTASLPENDCQYAVFFYVSDSCQDALRNVLANVQEGAGRESTKLLTSSLISELTELPFFTLLIRRAA</sequence>
<dbReference type="GO" id="GO:0003779">
    <property type="term" value="F:actin binding"/>
    <property type="evidence" value="ECO:0007669"/>
    <property type="project" value="UniProtKB-KW"/>
</dbReference>
<protein>
    <submittedName>
        <fullName evidence="4">Actin depolymerizing factor 6</fullName>
    </submittedName>
</protein>
<evidence type="ECO:0000256" key="1">
    <source>
        <dbReference type="ARBA" id="ARBA00006844"/>
    </source>
</evidence>
<accession>A0ABD1PI51</accession>
<dbReference type="PANTHER" id="PTHR11913">
    <property type="entry name" value="COFILIN-RELATED"/>
    <property type="match status" value="1"/>
</dbReference>
<dbReference type="Proteomes" id="UP001604277">
    <property type="component" value="Unassembled WGS sequence"/>
</dbReference>
<dbReference type="InterPro" id="IPR017904">
    <property type="entry name" value="ADF/Cofilin"/>
</dbReference>
<dbReference type="PROSITE" id="PS51263">
    <property type="entry name" value="ADF_H"/>
    <property type="match status" value="1"/>
</dbReference>
<name>A0ABD1PI51_9LAMI</name>
<reference evidence="5" key="1">
    <citation type="submission" date="2024-07" db="EMBL/GenBank/DDBJ databases">
        <title>Two chromosome-level genome assemblies of Korean endemic species Abeliophyllum distichum and Forsythia ovata (Oleaceae).</title>
        <authorList>
            <person name="Jang H."/>
        </authorList>
    </citation>
    <scope>NUCLEOTIDE SEQUENCE [LARGE SCALE GENOMIC DNA]</scope>
</reference>
<dbReference type="Gene3D" id="3.40.20.10">
    <property type="entry name" value="Severin"/>
    <property type="match status" value="1"/>
</dbReference>
<comment type="similarity">
    <text evidence="1">Belongs to the actin-binding proteins ADF family.</text>
</comment>
<evidence type="ECO:0000313" key="4">
    <source>
        <dbReference type="EMBL" id="KAL2463595.1"/>
    </source>
</evidence>